<dbReference type="EMBL" id="LAZR01005144">
    <property type="protein sequence ID" value="KKN02478.1"/>
    <property type="molecule type" value="Genomic_DNA"/>
</dbReference>
<dbReference type="AlphaFoldDB" id="A0A0F9QAT7"/>
<sequence>MSDEKVGKTTTSLAVEKRIIPKRMNFFWASHSISWMRLMTLKSFRFYHPDWEIILHRSEPIGKKSWVSSEKQDWEIYKGPDYTDQVDFLGIKTVEWKSPISGLAPAHASDICEWQLLSGVGGFYADMDILFVGAIDYGLLRHFDVVYCLTEGYAAIGFFGSTPENEFFGDVLRTATRDYKSTRYQNTGAEAIYRMAGMPAPGWSKHHRPGDIAFRKFREGYADLKFTGLPDQTFYPYFYQCVDQIFKFDRQLPKECIGIHWFGGGILGQETNLIYTADNYRDYRCTYTSYAARIECST</sequence>
<gene>
    <name evidence="1" type="ORF">LCGC14_1117220</name>
</gene>
<evidence type="ECO:0008006" key="2">
    <source>
        <dbReference type="Google" id="ProtNLM"/>
    </source>
</evidence>
<evidence type="ECO:0000313" key="1">
    <source>
        <dbReference type="EMBL" id="KKN02478.1"/>
    </source>
</evidence>
<accession>A0A0F9QAT7</accession>
<dbReference type="Gene3D" id="3.90.550.20">
    <property type="match status" value="1"/>
</dbReference>
<comment type="caution">
    <text evidence="1">The sequence shown here is derived from an EMBL/GenBank/DDBJ whole genome shotgun (WGS) entry which is preliminary data.</text>
</comment>
<dbReference type="SUPFAM" id="SSF53448">
    <property type="entry name" value="Nucleotide-diphospho-sugar transferases"/>
    <property type="match status" value="1"/>
</dbReference>
<protein>
    <recommendedName>
        <fullName evidence="2">Glycosyltransferase sugar-binding region containing DXD motif-containing protein</fullName>
    </recommendedName>
</protein>
<dbReference type="InterPro" id="IPR029044">
    <property type="entry name" value="Nucleotide-diphossugar_trans"/>
</dbReference>
<reference evidence="1" key="1">
    <citation type="journal article" date="2015" name="Nature">
        <title>Complex archaea that bridge the gap between prokaryotes and eukaryotes.</title>
        <authorList>
            <person name="Spang A."/>
            <person name="Saw J.H."/>
            <person name="Jorgensen S.L."/>
            <person name="Zaremba-Niedzwiedzka K."/>
            <person name="Martijn J."/>
            <person name="Lind A.E."/>
            <person name="van Eijk R."/>
            <person name="Schleper C."/>
            <person name="Guy L."/>
            <person name="Ettema T.J."/>
        </authorList>
    </citation>
    <scope>NUCLEOTIDE SEQUENCE</scope>
</reference>
<organism evidence="1">
    <name type="scientific">marine sediment metagenome</name>
    <dbReference type="NCBI Taxonomy" id="412755"/>
    <lineage>
        <taxon>unclassified sequences</taxon>
        <taxon>metagenomes</taxon>
        <taxon>ecological metagenomes</taxon>
    </lineage>
</organism>
<proteinExistence type="predicted"/>
<name>A0A0F9QAT7_9ZZZZ</name>